<evidence type="ECO:0000313" key="2">
    <source>
        <dbReference type="Proteomes" id="UP001240984"/>
    </source>
</evidence>
<dbReference type="RefSeq" id="WP_306830887.1">
    <property type="nucleotide sequence ID" value="NZ_JAUSRA010000001.1"/>
</dbReference>
<protein>
    <submittedName>
        <fullName evidence="1">Uncharacterized protein</fullName>
    </submittedName>
</protein>
<organism evidence="1 2">
    <name type="scientific">Catenuloplanes nepalensis</name>
    <dbReference type="NCBI Taxonomy" id="587533"/>
    <lineage>
        <taxon>Bacteria</taxon>
        <taxon>Bacillati</taxon>
        <taxon>Actinomycetota</taxon>
        <taxon>Actinomycetes</taxon>
        <taxon>Micromonosporales</taxon>
        <taxon>Micromonosporaceae</taxon>
        <taxon>Catenuloplanes</taxon>
    </lineage>
</organism>
<accession>A0ABT9MUX8</accession>
<name>A0ABT9MUX8_9ACTN</name>
<dbReference type="EMBL" id="JAUSRA010000001">
    <property type="protein sequence ID" value="MDP9795242.1"/>
    <property type="molecule type" value="Genomic_DNA"/>
</dbReference>
<gene>
    <name evidence="1" type="ORF">J2S43_003754</name>
</gene>
<reference evidence="1 2" key="1">
    <citation type="submission" date="2023-07" db="EMBL/GenBank/DDBJ databases">
        <title>Sequencing the genomes of 1000 actinobacteria strains.</title>
        <authorList>
            <person name="Klenk H.-P."/>
        </authorList>
    </citation>
    <scope>NUCLEOTIDE SEQUENCE [LARGE SCALE GENOMIC DNA]</scope>
    <source>
        <strain evidence="1 2">DSM 44710</strain>
    </source>
</reference>
<keyword evidence="2" id="KW-1185">Reference proteome</keyword>
<proteinExistence type="predicted"/>
<comment type="caution">
    <text evidence="1">The sequence shown here is derived from an EMBL/GenBank/DDBJ whole genome shotgun (WGS) entry which is preliminary data.</text>
</comment>
<dbReference type="Proteomes" id="UP001240984">
    <property type="component" value="Unassembled WGS sequence"/>
</dbReference>
<evidence type="ECO:0000313" key="1">
    <source>
        <dbReference type="EMBL" id="MDP9795242.1"/>
    </source>
</evidence>
<sequence length="75" mass="8018">MADIMQIFPSNSGGSLARRAVWKIKTIRGYETGYHLSGDEDPYWSAIPPLGGTFVTAVPALRLTGSSESFGGKKA</sequence>